<protein>
    <recommendedName>
        <fullName evidence="8">Chitin-binding type-1 domain-containing protein</fullName>
    </recommendedName>
</protein>
<accession>A0A4Q4TG87</accession>
<gene>
    <name evidence="6" type="ORF">DL764_003518</name>
</gene>
<feature type="domain" description="Chitin-binding type-1" evidence="4">
    <location>
        <begin position="598"/>
        <end position="645"/>
    </location>
</feature>
<name>A0A4Q4TG87_9PEZI</name>
<dbReference type="CDD" id="cd00035">
    <property type="entry name" value="ChtBD1"/>
    <property type="match status" value="2"/>
</dbReference>
<dbReference type="AlphaFoldDB" id="A0A4Q4TG87"/>
<dbReference type="PANTHER" id="PTHR47849">
    <property type="entry name" value="CHITIN-BINDING LECTIN 1"/>
    <property type="match status" value="1"/>
</dbReference>
<dbReference type="SUPFAM" id="SSF57016">
    <property type="entry name" value="Plant lectins/antimicrobial peptides"/>
    <property type="match status" value="3"/>
</dbReference>
<dbReference type="PROSITE" id="PS50941">
    <property type="entry name" value="CHIT_BIND_I_2"/>
    <property type="match status" value="2"/>
</dbReference>
<dbReference type="SMART" id="SM00270">
    <property type="entry name" value="ChtBD1"/>
    <property type="match status" value="3"/>
</dbReference>
<evidence type="ECO:0000313" key="6">
    <source>
        <dbReference type="EMBL" id="RYP05875.1"/>
    </source>
</evidence>
<dbReference type="SUPFAM" id="SSF54106">
    <property type="entry name" value="LysM domain"/>
    <property type="match status" value="1"/>
</dbReference>
<dbReference type="Proteomes" id="UP000293360">
    <property type="component" value="Unassembled WGS sequence"/>
</dbReference>
<evidence type="ECO:0000256" key="2">
    <source>
        <dbReference type="ARBA" id="ARBA00023157"/>
    </source>
</evidence>
<evidence type="ECO:0000259" key="5">
    <source>
        <dbReference type="PROSITE" id="PS51782"/>
    </source>
</evidence>
<evidence type="ECO:0000256" key="3">
    <source>
        <dbReference type="PROSITE-ProRule" id="PRU00261"/>
    </source>
</evidence>
<dbReference type="Gene3D" id="3.10.350.10">
    <property type="entry name" value="LysM domain"/>
    <property type="match status" value="1"/>
</dbReference>
<dbReference type="Pfam" id="PF00187">
    <property type="entry name" value="Chitin_bind_1"/>
    <property type="match status" value="1"/>
</dbReference>
<dbReference type="Gene3D" id="3.30.60.10">
    <property type="entry name" value="Endochitinase-like"/>
    <property type="match status" value="3"/>
</dbReference>
<dbReference type="STRING" id="155417.A0A4Q4TG87"/>
<organism evidence="6 7">
    <name type="scientific">Monosporascus ibericus</name>
    <dbReference type="NCBI Taxonomy" id="155417"/>
    <lineage>
        <taxon>Eukaryota</taxon>
        <taxon>Fungi</taxon>
        <taxon>Dikarya</taxon>
        <taxon>Ascomycota</taxon>
        <taxon>Pezizomycotina</taxon>
        <taxon>Sordariomycetes</taxon>
        <taxon>Xylariomycetidae</taxon>
        <taxon>Xylariales</taxon>
        <taxon>Xylariales incertae sedis</taxon>
        <taxon>Monosporascus</taxon>
    </lineage>
</organism>
<dbReference type="InterPro" id="IPR001002">
    <property type="entry name" value="Chitin-bd_1"/>
</dbReference>
<keyword evidence="7" id="KW-1185">Reference proteome</keyword>
<comment type="caution">
    <text evidence="6">The sequence shown here is derived from an EMBL/GenBank/DDBJ whole genome shotgun (WGS) entry which is preliminary data.</text>
</comment>
<keyword evidence="2 3" id="KW-1015">Disulfide bond</keyword>
<dbReference type="PROSITE" id="PS51782">
    <property type="entry name" value="LYSM"/>
    <property type="match status" value="1"/>
</dbReference>
<feature type="disulfide bond" evidence="3">
    <location>
        <begin position="564"/>
        <end position="578"/>
    </location>
</feature>
<evidence type="ECO:0008006" key="8">
    <source>
        <dbReference type="Google" id="ProtNLM"/>
    </source>
</evidence>
<feature type="domain" description="LysM" evidence="5">
    <location>
        <begin position="439"/>
        <end position="485"/>
    </location>
</feature>
<comment type="caution">
    <text evidence="3">Lacks conserved residue(s) required for the propagation of feature annotation.</text>
</comment>
<feature type="domain" description="Chitin-binding type-1" evidence="4">
    <location>
        <begin position="545"/>
        <end position="590"/>
    </location>
</feature>
<dbReference type="InterPro" id="IPR018392">
    <property type="entry name" value="LysM"/>
</dbReference>
<evidence type="ECO:0000313" key="7">
    <source>
        <dbReference type="Proteomes" id="UP000293360"/>
    </source>
</evidence>
<dbReference type="GO" id="GO:0008061">
    <property type="term" value="F:chitin binding"/>
    <property type="evidence" value="ECO:0007669"/>
    <property type="project" value="UniProtKB-UniRule"/>
</dbReference>
<dbReference type="CDD" id="cd00118">
    <property type="entry name" value="LysM"/>
    <property type="match status" value="1"/>
</dbReference>
<feature type="disulfide bond" evidence="3">
    <location>
        <begin position="619"/>
        <end position="633"/>
    </location>
</feature>
<dbReference type="EMBL" id="QJNU01000151">
    <property type="protein sequence ID" value="RYP05875.1"/>
    <property type="molecule type" value="Genomic_DNA"/>
</dbReference>
<sequence>MSSLTLALKALSLPESEICEPSVKSSVVPAPSNMPFPKLSWAVLLVAWTAWTSADFTLYKAYNADALVAGLALSDTCLQALNTTVTCNETLINLAGQGADIHYWTPTDVTQLCSFACTESLGAWERRVNRVCAEETTIQNGVIVKARALPLTFTYNAGLVCTRDQAASRWCFLDSQTWQGSDYIRWDPDMCFSDGNDNSTVAPECADPSFDVDEVDGDMSAIKNLYDKDLYCSDCFLQIYRKRLLNPWLPNANFTDYLVDQFDDIQRECSTSLPYTTSASTLYVGEATSTTTTGATPTGPSTTATPTCQGQTIQPLANWLTCNDLSDTYNISTGDARVVTGDNSCFFDKPLCVPLPCELDIVWDRPTCDQLAERYSNSTYTVTPIQLLSWNRNIQGSCGTAPKPNATITAPGATGSPTYYETATPANPTQSGTISQCGAYYLVAPGDDCFTVNQRFNLATGRLWEWNTYLDEACTNLWLGYDACVAPVTPKRPSADGTCPRGVTCQGTAFGDCCSPFGFCGSGPEYCGDDDDDDGGGGGGSETEDGTCGPDYGGTVCTPQFGSCCSIYGFCGSGSDYCAPGNCHSGDCEPDIGGPSTSGECGPNNAGNKTCTGTQFGACCSIHGFCGDGNDYCKGSNCYSGACVL</sequence>
<evidence type="ECO:0000256" key="1">
    <source>
        <dbReference type="ARBA" id="ARBA00022669"/>
    </source>
</evidence>
<keyword evidence="1 3" id="KW-0147">Chitin-binding</keyword>
<reference evidence="6 7" key="1">
    <citation type="submission" date="2018-06" db="EMBL/GenBank/DDBJ databases">
        <title>Complete Genomes of Monosporascus.</title>
        <authorList>
            <person name="Robinson A.J."/>
            <person name="Natvig D.O."/>
        </authorList>
    </citation>
    <scope>NUCLEOTIDE SEQUENCE [LARGE SCALE GENOMIC DNA]</scope>
    <source>
        <strain evidence="6 7">CBS 110550</strain>
    </source>
</reference>
<evidence type="ECO:0000259" key="4">
    <source>
        <dbReference type="PROSITE" id="PS50941"/>
    </source>
</evidence>
<dbReference type="InterPro" id="IPR036779">
    <property type="entry name" value="LysM_dom_sf"/>
</dbReference>
<proteinExistence type="predicted"/>
<dbReference type="InterPro" id="IPR036861">
    <property type="entry name" value="Endochitinase-like_sf"/>
</dbReference>
<dbReference type="OrthoDB" id="1193027at2759"/>